<dbReference type="Proteomes" id="UP000182740">
    <property type="component" value="Unassembled WGS sequence"/>
</dbReference>
<dbReference type="RefSeq" id="WP_072474395.1">
    <property type="nucleotide sequence ID" value="NZ_FPJG01000002.1"/>
</dbReference>
<dbReference type="AlphaFoldDB" id="A0A1K1LQA5"/>
<reference evidence="2" key="1">
    <citation type="submission" date="2016-11" db="EMBL/GenBank/DDBJ databases">
        <authorList>
            <person name="Varghese N."/>
            <person name="Submissions S."/>
        </authorList>
    </citation>
    <scope>NUCLEOTIDE SEQUENCE [LARGE SCALE GENOMIC DNA]</scope>
    <source>
        <strain evidence="2">DSM 44671</strain>
    </source>
</reference>
<dbReference type="EMBL" id="FPJG01000002">
    <property type="protein sequence ID" value="SFW13073.1"/>
    <property type="molecule type" value="Genomic_DNA"/>
</dbReference>
<organism evidence="1 2">
    <name type="scientific">Amycolatopsis australiensis</name>
    <dbReference type="NCBI Taxonomy" id="546364"/>
    <lineage>
        <taxon>Bacteria</taxon>
        <taxon>Bacillati</taxon>
        <taxon>Actinomycetota</taxon>
        <taxon>Actinomycetes</taxon>
        <taxon>Pseudonocardiales</taxon>
        <taxon>Pseudonocardiaceae</taxon>
        <taxon>Amycolatopsis</taxon>
    </lineage>
</organism>
<dbReference type="STRING" id="546364.SAMN04489730_0135"/>
<accession>A0A1K1LQA5</accession>
<evidence type="ECO:0000313" key="2">
    <source>
        <dbReference type="Proteomes" id="UP000182740"/>
    </source>
</evidence>
<keyword evidence="2" id="KW-1185">Reference proteome</keyword>
<protein>
    <submittedName>
        <fullName evidence="1">Uncharacterized protein</fullName>
    </submittedName>
</protein>
<sequence>MVIEHPSGYPAPSRPDTAELQIIERDAEEIGSLLQGVGFVLGRYPATGAAYLEHRASGVTLAPREHGYRIHYPARNEPYHLALVDLTRRTSQRTTAELAYVITLGVAGSFANIQPGR</sequence>
<name>A0A1K1LQA5_9PSEU</name>
<proteinExistence type="predicted"/>
<gene>
    <name evidence="1" type="ORF">SAMN04489730_0135</name>
</gene>
<evidence type="ECO:0000313" key="1">
    <source>
        <dbReference type="EMBL" id="SFW13073.1"/>
    </source>
</evidence>